<dbReference type="EMBL" id="JAIWYE010000037">
    <property type="protein sequence ID" value="MCA4706134.1"/>
    <property type="molecule type" value="Genomic_DNA"/>
</dbReference>
<dbReference type="InterPro" id="IPR032774">
    <property type="entry name" value="WG_beta_rep"/>
</dbReference>
<dbReference type="Pfam" id="PF14903">
    <property type="entry name" value="WG_beta_rep"/>
    <property type="match status" value="2"/>
</dbReference>
<name>A0AAW4T2C8_9BACE</name>
<evidence type="ECO:0000313" key="2">
    <source>
        <dbReference type="Proteomes" id="UP001198461"/>
    </source>
</evidence>
<organism evidence="1 2">
    <name type="scientific">Bacteroides xylanisolvens</name>
    <dbReference type="NCBI Taxonomy" id="371601"/>
    <lineage>
        <taxon>Bacteria</taxon>
        <taxon>Pseudomonadati</taxon>
        <taxon>Bacteroidota</taxon>
        <taxon>Bacteroidia</taxon>
        <taxon>Bacteroidales</taxon>
        <taxon>Bacteroidaceae</taxon>
        <taxon>Bacteroides</taxon>
    </lineage>
</organism>
<accession>A0AAW4T2C8</accession>
<dbReference type="Proteomes" id="UP001198461">
    <property type="component" value="Unassembled WGS sequence"/>
</dbReference>
<proteinExistence type="predicted"/>
<sequence>MSKYIEQQPYSCGLSLVRNEKYEYAYINEKGDEVVPFGTYSWCDPQFVCGYARVLIQSAFDTKKWGIIDTQGTVVIPLEYDKIWILKEGYLSCIKAFQKEKEVTLNLFKLKKRFILDGLTYV</sequence>
<gene>
    <name evidence="1" type="ORF">LD004_21250</name>
</gene>
<reference evidence="1" key="1">
    <citation type="submission" date="2023-08" db="EMBL/GenBank/DDBJ databases">
        <title>Mucin Metabolism Genes Underlie the Key Renovations of Bacteroides xylanisolvens Genomes in Captive Great Apes.</title>
        <authorList>
            <person name="Nishida A.H."/>
        </authorList>
    </citation>
    <scope>NUCLEOTIDE SEQUENCE</scope>
    <source>
        <strain evidence="1">P13.H9</strain>
    </source>
</reference>
<evidence type="ECO:0000313" key="1">
    <source>
        <dbReference type="EMBL" id="MCA4706134.1"/>
    </source>
</evidence>
<dbReference type="AlphaFoldDB" id="A0AAW4T2C8"/>
<dbReference type="RefSeq" id="WP_225451144.1">
    <property type="nucleotide sequence ID" value="NZ_JAIWXB010000037.1"/>
</dbReference>
<comment type="caution">
    <text evidence="1">The sequence shown here is derived from an EMBL/GenBank/DDBJ whole genome shotgun (WGS) entry which is preliminary data.</text>
</comment>
<protein>
    <submittedName>
        <fullName evidence="1">WG repeat-containing protein</fullName>
    </submittedName>
</protein>